<feature type="transmembrane region" description="Helical" evidence="1">
    <location>
        <begin position="251"/>
        <end position="274"/>
    </location>
</feature>
<protein>
    <submittedName>
        <fullName evidence="2">DUF998 domain-containing protein</fullName>
    </submittedName>
</protein>
<evidence type="ECO:0000256" key="1">
    <source>
        <dbReference type="SAM" id="Phobius"/>
    </source>
</evidence>
<feature type="transmembrane region" description="Helical" evidence="1">
    <location>
        <begin position="150"/>
        <end position="168"/>
    </location>
</feature>
<evidence type="ECO:0000313" key="3">
    <source>
        <dbReference type="Proteomes" id="UP000611521"/>
    </source>
</evidence>
<accession>A0ABR8W3N3</accession>
<feature type="transmembrane region" description="Helical" evidence="1">
    <location>
        <begin position="117"/>
        <end position="138"/>
    </location>
</feature>
<reference evidence="2 3" key="1">
    <citation type="submission" date="2020-08" db="EMBL/GenBank/DDBJ databases">
        <title>A Genomic Blueprint of the Chicken Gut Microbiome.</title>
        <authorList>
            <person name="Gilroy R."/>
            <person name="Ravi A."/>
            <person name="Getino M."/>
            <person name="Pursley I."/>
            <person name="Horton D.L."/>
            <person name="Alikhan N.-F."/>
            <person name="Baker D."/>
            <person name="Gharbi K."/>
            <person name="Hall N."/>
            <person name="Watson M."/>
            <person name="Adriaenssens E.M."/>
            <person name="Foster-Nyarko E."/>
            <person name="Jarju S."/>
            <person name="Secka A."/>
            <person name="Antonio M."/>
            <person name="Oren A."/>
            <person name="Chaudhuri R."/>
            <person name="La Ragione R.M."/>
            <person name="Hildebrand F."/>
            <person name="Pallen M.J."/>
        </authorList>
    </citation>
    <scope>NUCLEOTIDE SEQUENCE [LARGE SCALE GENOMIC DNA]</scope>
    <source>
        <strain evidence="2 3">Re1</strain>
    </source>
</reference>
<dbReference type="Pfam" id="PF06197">
    <property type="entry name" value="DUF998"/>
    <property type="match status" value="1"/>
</dbReference>
<feature type="transmembrane region" description="Helical" evidence="1">
    <location>
        <begin position="220"/>
        <end position="245"/>
    </location>
</feature>
<dbReference type="InterPro" id="IPR009339">
    <property type="entry name" value="DUF998"/>
</dbReference>
<dbReference type="EMBL" id="JACSPX010000001">
    <property type="protein sequence ID" value="MBD8011611.1"/>
    <property type="molecule type" value="Genomic_DNA"/>
</dbReference>
<evidence type="ECO:0000313" key="2">
    <source>
        <dbReference type="EMBL" id="MBD8011611.1"/>
    </source>
</evidence>
<feature type="transmembrane region" description="Helical" evidence="1">
    <location>
        <begin position="308"/>
        <end position="333"/>
    </location>
</feature>
<proteinExistence type="predicted"/>
<feature type="transmembrane region" description="Helical" evidence="1">
    <location>
        <begin position="43"/>
        <end position="63"/>
    </location>
</feature>
<keyword evidence="1" id="KW-1133">Transmembrane helix</keyword>
<comment type="caution">
    <text evidence="2">The sequence shown here is derived from an EMBL/GenBank/DDBJ whole genome shotgun (WGS) entry which is preliminary data.</text>
</comment>
<keyword evidence="1" id="KW-0812">Transmembrane</keyword>
<feature type="transmembrane region" description="Helical" evidence="1">
    <location>
        <begin position="188"/>
        <end position="208"/>
    </location>
</feature>
<sequence>METGLHDLERKLWATAVCFTSGAVIGTAVLWGAARPFSGDGSVIIPIALVAAVIAAVAFIVSTRMHRAGETAPMPPWQAAVSHISAAAVTVAIAGVSGLGVLLAGEVLATGLEGLTLPAVAGGVFTGVASALGGRLAFRMGVRLSTQDIAALLTAFLVVGTLFAMLTAADAAWWERSFSELGIGARGWAFNGTVIVAGLLIATTGSYLGRDLHRMLGDGALASIAAIVLTWAGAGVALAAVGLLPLDRVPVAHAIAAFSMLALILVAAALTTLLLRDVAALRMLTIALVGIVVIVTVIAFGFRMLSVAALEGVVVGLVLLWLTTLVQLLAVLAPETSRPSARRSPLRA</sequence>
<feature type="transmembrane region" description="Helical" evidence="1">
    <location>
        <begin position="84"/>
        <end position="105"/>
    </location>
</feature>
<feature type="transmembrane region" description="Helical" evidence="1">
    <location>
        <begin position="281"/>
        <end position="302"/>
    </location>
</feature>
<dbReference type="Proteomes" id="UP000611521">
    <property type="component" value="Unassembled WGS sequence"/>
</dbReference>
<dbReference type="RefSeq" id="WP_191712273.1">
    <property type="nucleotide sequence ID" value="NZ_JACSPX010000001.1"/>
</dbReference>
<name>A0ABR8W3N3_9MICO</name>
<feature type="transmembrane region" description="Helical" evidence="1">
    <location>
        <begin position="12"/>
        <end position="31"/>
    </location>
</feature>
<keyword evidence="1" id="KW-0472">Membrane</keyword>
<keyword evidence="3" id="KW-1185">Reference proteome</keyword>
<gene>
    <name evidence="2" type="ORF">H9633_04795</name>
</gene>
<organism evidence="2 3">
    <name type="scientific">Microbacterium commune</name>
    <dbReference type="NCBI Taxonomy" id="2762219"/>
    <lineage>
        <taxon>Bacteria</taxon>
        <taxon>Bacillati</taxon>
        <taxon>Actinomycetota</taxon>
        <taxon>Actinomycetes</taxon>
        <taxon>Micrococcales</taxon>
        <taxon>Microbacteriaceae</taxon>
        <taxon>Microbacterium</taxon>
    </lineage>
</organism>